<organism evidence="2 3">
    <name type="scientific">Manduca sexta</name>
    <name type="common">Tobacco hawkmoth</name>
    <name type="synonym">Tobacco hornworm</name>
    <dbReference type="NCBI Taxonomy" id="7130"/>
    <lineage>
        <taxon>Eukaryota</taxon>
        <taxon>Metazoa</taxon>
        <taxon>Ecdysozoa</taxon>
        <taxon>Arthropoda</taxon>
        <taxon>Hexapoda</taxon>
        <taxon>Insecta</taxon>
        <taxon>Pterygota</taxon>
        <taxon>Neoptera</taxon>
        <taxon>Endopterygota</taxon>
        <taxon>Lepidoptera</taxon>
        <taxon>Glossata</taxon>
        <taxon>Ditrysia</taxon>
        <taxon>Bombycoidea</taxon>
        <taxon>Sphingidae</taxon>
        <taxon>Sphinginae</taxon>
        <taxon>Sphingini</taxon>
        <taxon>Manduca</taxon>
    </lineage>
</organism>
<feature type="compositionally biased region" description="Basic and acidic residues" evidence="1">
    <location>
        <begin position="93"/>
        <end position="104"/>
    </location>
</feature>
<dbReference type="AlphaFoldDB" id="A0A921YUT0"/>
<evidence type="ECO:0000313" key="2">
    <source>
        <dbReference type="EMBL" id="KAG6446007.1"/>
    </source>
</evidence>
<dbReference type="Proteomes" id="UP000791440">
    <property type="component" value="Unassembled WGS sequence"/>
</dbReference>
<reference evidence="2" key="2">
    <citation type="submission" date="2020-12" db="EMBL/GenBank/DDBJ databases">
        <authorList>
            <person name="Kanost M."/>
        </authorList>
    </citation>
    <scope>NUCLEOTIDE SEQUENCE</scope>
</reference>
<gene>
    <name evidence="2" type="ORF">O3G_MSEX004232</name>
</gene>
<keyword evidence="3" id="KW-1185">Reference proteome</keyword>
<dbReference type="EMBL" id="JH668328">
    <property type="protein sequence ID" value="KAG6446007.1"/>
    <property type="molecule type" value="Genomic_DNA"/>
</dbReference>
<name>A0A921YUT0_MANSE</name>
<accession>A0A921YUT0</accession>
<evidence type="ECO:0000256" key="1">
    <source>
        <dbReference type="SAM" id="MobiDB-lite"/>
    </source>
</evidence>
<proteinExistence type="predicted"/>
<reference evidence="2" key="1">
    <citation type="journal article" date="2016" name="Insect Biochem. Mol. Biol.">
        <title>Multifaceted biological insights from a draft genome sequence of the tobacco hornworm moth, Manduca sexta.</title>
        <authorList>
            <person name="Kanost M.R."/>
            <person name="Arrese E.L."/>
            <person name="Cao X."/>
            <person name="Chen Y.R."/>
            <person name="Chellapilla S."/>
            <person name="Goldsmith M.R."/>
            <person name="Grosse-Wilde E."/>
            <person name="Heckel D.G."/>
            <person name="Herndon N."/>
            <person name="Jiang H."/>
            <person name="Papanicolaou A."/>
            <person name="Qu J."/>
            <person name="Soulages J.L."/>
            <person name="Vogel H."/>
            <person name="Walters J."/>
            <person name="Waterhouse R.M."/>
            <person name="Ahn S.J."/>
            <person name="Almeida F.C."/>
            <person name="An C."/>
            <person name="Aqrawi P."/>
            <person name="Bretschneider A."/>
            <person name="Bryant W.B."/>
            <person name="Bucks S."/>
            <person name="Chao H."/>
            <person name="Chevignon G."/>
            <person name="Christen J.M."/>
            <person name="Clarke D.F."/>
            <person name="Dittmer N.T."/>
            <person name="Ferguson L.C.F."/>
            <person name="Garavelou S."/>
            <person name="Gordon K.H.J."/>
            <person name="Gunaratna R.T."/>
            <person name="Han Y."/>
            <person name="Hauser F."/>
            <person name="He Y."/>
            <person name="Heidel-Fischer H."/>
            <person name="Hirsh A."/>
            <person name="Hu Y."/>
            <person name="Jiang H."/>
            <person name="Kalra D."/>
            <person name="Klinner C."/>
            <person name="Konig C."/>
            <person name="Kovar C."/>
            <person name="Kroll A.R."/>
            <person name="Kuwar S.S."/>
            <person name="Lee S.L."/>
            <person name="Lehman R."/>
            <person name="Li K."/>
            <person name="Li Z."/>
            <person name="Liang H."/>
            <person name="Lovelace S."/>
            <person name="Lu Z."/>
            <person name="Mansfield J.H."/>
            <person name="McCulloch K.J."/>
            <person name="Mathew T."/>
            <person name="Morton B."/>
            <person name="Muzny D.M."/>
            <person name="Neunemann D."/>
            <person name="Ongeri F."/>
            <person name="Pauchet Y."/>
            <person name="Pu L.L."/>
            <person name="Pyrousis I."/>
            <person name="Rao X.J."/>
            <person name="Redding A."/>
            <person name="Roesel C."/>
            <person name="Sanchez-Gracia A."/>
            <person name="Schaack S."/>
            <person name="Shukla A."/>
            <person name="Tetreau G."/>
            <person name="Wang Y."/>
            <person name="Xiong G.H."/>
            <person name="Traut W."/>
            <person name="Walsh T.K."/>
            <person name="Worley K.C."/>
            <person name="Wu D."/>
            <person name="Wu W."/>
            <person name="Wu Y.Q."/>
            <person name="Zhang X."/>
            <person name="Zou Z."/>
            <person name="Zucker H."/>
            <person name="Briscoe A.D."/>
            <person name="Burmester T."/>
            <person name="Clem R.J."/>
            <person name="Feyereisen R."/>
            <person name="Grimmelikhuijzen C.J.P."/>
            <person name="Hamodrakas S.J."/>
            <person name="Hansson B.S."/>
            <person name="Huguet E."/>
            <person name="Jermiin L.S."/>
            <person name="Lan Q."/>
            <person name="Lehman H.K."/>
            <person name="Lorenzen M."/>
            <person name="Merzendorfer H."/>
            <person name="Michalopoulos I."/>
            <person name="Morton D.B."/>
            <person name="Muthukrishnan S."/>
            <person name="Oakeshott J.G."/>
            <person name="Palmer W."/>
            <person name="Park Y."/>
            <person name="Passarelli A.L."/>
            <person name="Rozas J."/>
            <person name="Schwartz L.M."/>
            <person name="Smith W."/>
            <person name="Southgate A."/>
            <person name="Vilcinskas A."/>
            <person name="Vogt R."/>
            <person name="Wang P."/>
            <person name="Werren J."/>
            <person name="Yu X.Q."/>
            <person name="Zhou J.J."/>
            <person name="Brown S.J."/>
            <person name="Scherer S.E."/>
            <person name="Richards S."/>
            <person name="Blissard G.W."/>
        </authorList>
    </citation>
    <scope>NUCLEOTIDE SEQUENCE</scope>
</reference>
<comment type="caution">
    <text evidence="2">The sequence shown here is derived from an EMBL/GenBank/DDBJ whole genome shotgun (WGS) entry which is preliminary data.</text>
</comment>
<protein>
    <submittedName>
        <fullName evidence="2">Uncharacterized protein</fullName>
    </submittedName>
</protein>
<evidence type="ECO:0000313" key="3">
    <source>
        <dbReference type="Proteomes" id="UP000791440"/>
    </source>
</evidence>
<feature type="region of interest" description="Disordered" evidence="1">
    <location>
        <begin position="74"/>
        <end position="104"/>
    </location>
</feature>
<sequence>MIDNCSCCNGCSSMKSSYKSFPKKLLVATSVLVILTMCLTPCEARTVEHKIRHERRHDSLVQPPKEMSRLRLETRVDHKRRTHTKDTPAPIRQKNDRSEKNAQADRFKNAMTKIKKKLKNTRAFFNDERRVLNESKEYRDGMPTWLPTINFVDIHFHNYRNPRRTGASLSERKFIYLMPKLYKSLVEFQDIFKHLAKVEVNFADDPFYMYNKTRQELLEKTLHRLYSTIAEINENMIAVNVTVPHINQNKNINTLDLKVDAPQCLKNDYIAFRAYGNLLNNWYSEFRCPWGKKVIHDNIRCRAYEKKLLEKMQARPHKKNGAS</sequence>